<organism evidence="3 4">
    <name type="scientific">Trichodelitschia bisporula</name>
    <dbReference type="NCBI Taxonomy" id="703511"/>
    <lineage>
        <taxon>Eukaryota</taxon>
        <taxon>Fungi</taxon>
        <taxon>Dikarya</taxon>
        <taxon>Ascomycota</taxon>
        <taxon>Pezizomycotina</taxon>
        <taxon>Dothideomycetes</taxon>
        <taxon>Dothideomycetes incertae sedis</taxon>
        <taxon>Phaeotrichales</taxon>
        <taxon>Phaeotrichaceae</taxon>
        <taxon>Trichodelitschia</taxon>
    </lineage>
</organism>
<feature type="compositionally biased region" description="Polar residues" evidence="1">
    <location>
        <begin position="533"/>
        <end position="542"/>
    </location>
</feature>
<name>A0A6G1I3D1_9PEZI</name>
<keyword evidence="4" id="KW-1185">Reference proteome</keyword>
<evidence type="ECO:0000313" key="3">
    <source>
        <dbReference type="EMBL" id="KAF2402808.1"/>
    </source>
</evidence>
<accession>A0A6G1I3D1</accession>
<feature type="region of interest" description="Disordered" evidence="1">
    <location>
        <begin position="533"/>
        <end position="588"/>
    </location>
</feature>
<reference evidence="3" key="1">
    <citation type="journal article" date="2020" name="Stud. Mycol.">
        <title>101 Dothideomycetes genomes: a test case for predicting lifestyles and emergence of pathogens.</title>
        <authorList>
            <person name="Haridas S."/>
            <person name="Albert R."/>
            <person name="Binder M."/>
            <person name="Bloem J."/>
            <person name="Labutti K."/>
            <person name="Salamov A."/>
            <person name="Andreopoulos B."/>
            <person name="Baker S."/>
            <person name="Barry K."/>
            <person name="Bills G."/>
            <person name="Bluhm B."/>
            <person name="Cannon C."/>
            <person name="Castanera R."/>
            <person name="Culley D."/>
            <person name="Daum C."/>
            <person name="Ezra D."/>
            <person name="Gonzalez J."/>
            <person name="Henrissat B."/>
            <person name="Kuo A."/>
            <person name="Liang C."/>
            <person name="Lipzen A."/>
            <person name="Lutzoni F."/>
            <person name="Magnuson J."/>
            <person name="Mondo S."/>
            <person name="Nolan M."/>
            <person name="Ohm R."/>
            <person name="Pangilinan J."/>
            <person name="Park H.-J."/>
            <person name="Ramirez L."/>
            <person name="Alfaro M."/>
            <person name="Sun H."/>
            <person name="Tritt A."/>
            <person name="Yoshinaga Y."/>
            <person name="Zwiers L.-H."/>
            <person name="Turgeon B."/>
            <person name="Goodwin S."/>
            <person name="Spatafora J."/>
            <person name="Crous P."/>
            <person name="Grigoriev I."/>
        </authorList>
    </citation>
    <scope>NUCLEOTIDE SEQUENCE</scope>
    <source>
        <strain evidence="3">CBS 262.69</strain>
    </source>
</reference>
<gene>
    <name evidence="3" type="ORF">EJ06DRAFT_309879</name>
</gene>
<dbReference type="AlphaFoldDB" id="A0A6G1I3D1"/>
<keyword evidence="2" id="KW-0732">Signal</keyword>
<feature type="region of interest" description="Disordered" evidence="1">
    <location>
        <begin position="373"/>
        <end position="421"/>
    </location>
</feature>
<dbReference type="Proteomes" id="UP000799640">
    <property type="component" value="Unassembled WGS sequence"/>
</dbReference>
<proteinExistence type="predicted"/>
<evidence type="ECO:0000313" key="4">
    <source>
        <dbReference type="Proteomes" id="UP000799640"/>
    </source>
</evidence>
<protein>
    <submittedName>
        <fullName evidence="3">Uncharacterized protein</fullName>
    </submittedName>
</protein>
<feature type="chain" id="PRO_5026276154" evidence="2">
    <location>
        <begin position="18"/>
        <end position="611"/>
    </location>
</feature>
<feature type="signal peptide" evidence="2">
    <location>
        <begin position="1"/>
        <end position="17"/>
    </location>
</feature>
<evidence type="ECO:0000256" key="2">
    <source>
        <dbReference type="SAM" id="SignalP"/>
    </source>
</evidence>
<dbReference type="EMBL" id="ML996690">
    <property type="protein sequence ID" value="KAF2402808.1"/>
    <property type="molecule type" value="Genomic_DNA"/>
</dbReference>
<evidence type="ECO:0000256" key="1">
    <source>
        <dbReference type="SAM" id="MobiDB-lite"/>
    </source>
</evidence>
<feature type="compositionally biased region" description="Low complexity" evidence="1">
    <location>
        <begin position="395"/>
        <end position="406"/>
    </location>
</feature>
<sequence length="611" mass="63214">MLFLLFVVTFTASSARAVNYNASKPLSAVEPATPSLTITAPPSRPTCQSDCVARANYDIWSWQSYDVGTTITAATFWYTVYPKYNVTTTRLRPNYYYPEGYQAPEYNTDGALVTTLTLHRGVNGTSKTILTYPSVLTDFPTAYAWSGTLQTATAGTPTCNAEAVFQTVFLDPPASSEYVNSSAQYHSASLQNRTTDYGRNVLLVRAQVPAKLGALKSLFPGEAVFARCQEEKPRAEVLPTPGLTYASFVTVTSTTTLTNCKPGLVCNVREEKTKSGQLAGMAGILGANIARTEKSLLPPTTSADVPVKNQPAPTTISVAAVPAFAANLPRPTSPIVSAFQIGSQTANVGETITIEDHPVEIVTAADSILAVIKPRPGPRGGSLPGNAGSLPGNAGSLPGSVGSSPGNAGSPLRNAGSEQQDGTTTIVLAAPSRVAAFGEVDVPKPAIAIAQPGSAVKAPLPAITIGSQVIEADVENDRYEVGGQVLSLGGSPVTLRDSNSGGSSTVLSLATNSEGAEMLVVNGASTTLRDASGSVYAQPTDSVETDGSADSVETDVGPGDGAPWATAAATGKPVNGGGPKSGPTLKSGTSPMLRVSHYWIWGLGLMVVALW</sequence>